<protein>
    <recommendedName>
        <fullName evidence="4">Rad50/SbcC-type AAA domain-containing protein</fullName>
    </recommendedName>
</protein>
<organism evidence="2 3">
    <name type="scientific">Pseudoalteromonas luteoviolacea NCIMB 1942</name>
    <dbReference type="NCBI Taxonomy" id="1365253"/>
    <lineage>
        <taxon>Bacteria</taxon>
        <taxon>Pseudomonadati</taxon>
        <taxon>Pseudomonadota</taxon>
        <taxon>Gammaproteobacteria</taxon>
        <taxon>Alteromonadales</taxon>
        <taxon>Pseudoalteromonadaceae</taxon>
        <taxon>Pseudoalteromonas</taxon>
    </lineage>
</organism>
<gene>
    <name evidence="2" type="ORF">N482_11550</name>
</gene>
<accession>A0A167BMJ3</accession>
<dbReference type="EMBL" id="AUXT01000164">
    <property type="protein sequence ID" value="KZN46704.1"/>
    <property type="molecule type" value="Genomic_DNA"/>
</dbReference>
<proteinExistence type="predicted"/>
<dbReference type="Proteomes" id="UP000076587">
    <property type="component" value="Unassembled WGS sequence"/>
</dbReference>
<comment type="caution">
    <text evidence="2">The sequence shown here is derived from an EMBL/GenBank/DDBJ whole genome shotgun (WGS) entry which is preliminary data.</text>
</comment>
<feature type="coiled-coil region" evidence="1">
    <location>
        <begin position="365"/>
        <end position="392"/>
    </location>
</feature>
<keyword evidence="1" id="KW-0175">Coiled coil</keyword>
<dbReference type="Gene3D" id="3.40.50.300">
    <property type="entry name" value="P-loop containing nucleotide triphosphate hydrolases"/>
    <property type="match status" value="2"/>
</dbReference>
<dbReference type="InterPro" id="IPR027417">
    <property type="entry name" value="P-loop_NTPase"/>
</dbReference>
<dbReference type="OrthoDB" id="975794at2"/>
<evidence type="ECO:0008006" key="4">
    <source>
        <dbReference type="Google" id="ProtNLM"/>
    </source>
</evidence>
<evidence type="ECO:0000313" key="2">
    <source>
        <dbReference type="EMBL" id="KZN46704.1"/>
    </source>
</evidence>
<evidence type="ECO:0000256" key="1">
    <source>
        <dbReference type="SAM" id="Coils"/>
    </source>
</evidence>
<dbReference type="RefSeq" id="WP_063377411.1">
    <property type="nucleotide sequence ID" value="NZ_AUXT01000164.1"/>
</dbReference>
<sequence length="614" mass="70051">MDTGLRIKKIIFIGDENTSSVNFANQVHFVHGASNTGKSLLIEAIDYMLGKKDLRQVQPQSSFYNEISMQILLDEEAFTLFRKWPSDTFEVYSGHIDRKDDANFYSFFRSNTTTAKVKNISDFYFQNLSRPNLLANLWGEKSQLTIRLLSRIILSGEQKIISTDSPIVAGDTSENSKNKYVFKYILTGTDDSEVKTITRGKEFVSEKKGQVQVLEEVIESLKQDLNFPDESNDSLSVRTHRLEDTIEKFKNRINSAQERLSDKVAEKKFAGQELMEHSERLNSIHANLINFETLKSLYINDMDRLDSQEEAAFLLSINPVRECEYCGKASKAIIDDLHDINMLAKASSAEVNKIKSKLYALNETTSDLERQSNSLSNKVKELKVRLEFLDNEVERCTPQLNIEGDGLSELRKERSTIQADLKLRERINGFQKRLQDADLSKAPKQYKSEDFYPSSKAVHSFCEIYSRILKSINFPGLHKVEFDPKKFDVIIDGSPRDSNGKGVRAILHSVFKVALLMHCRLNNLYHPGIVILDSPLVTYRDPLSSKHGDLDKDERELVKTRISYYFLKFIESISDIGQFIVVENIDLPEFLSGSISVDTFYGENATTQQRAGLL</sequence>
<evidence type="ECO:0000313" key="3">
    <source>
        <dbReference type="Proteomes" id="UP000076587"/>
    </source>
</evidence>
<name>A0A167BMJ3_9GAMM</name>
<feature type="coiled-coil region" evidence="1">
    <location>
        <begin position="204"/>
        <end position="266"/>
    </location>
</feature>
<dbReference type="PATRIC" id="fig|1365253.3.peg.2826"/>
<reference evidence="2 3" key="1">
    <citation type="submission" date="2013-07" db="EMBL/GenBank/DDBJ databases">
        <title>Comparative Genomic and Metabolomic Analysis of Twelve Strains of Pseudoalteromonas luteoviolacea.</title>
        <authorList>
            <person name="Vynne N.G."/>
            <person name="Mansson M."/>
            <person name="Gram L."/>
        </authorList>
    </citation>
    <scope>NUCLEOTIDE SEQUENCE [LARGE SCALE GENOMIC DNA]</scope>
    <source>
        <strain evidence="2 3">NCIMB 1942</strain>
    </source>
</reference>
<dbReference type="AlphaFoldDB" id="A0A167BMJ3"/>